<feature type="transmembrane region" description="Helical" evidence="6">
    <location>
        <begin position="231"/>
        <end position="251"/>
    </location>
</feature>
<reference evidence="8" key="1">
    <citation type="journal article" date="2019" name="Int. J. Syst. Evol. Microbiol.">
        <title>The Global Catalogue of Microorganisms (GCM) 10K type strain sequencing project: providing services to taxonomists for standard genome sequencing and annotation.</title>
        <authorList>
            <consortium name="The Broad Institute Genomics Platform"/>
            <consortium name="The Broad Institute Genome Sequencing Center for Infectious Disease"/>
            <person name="Wu L."/>
            <person name="Ma J."/>
        </authorList>
    </citation>
    <scope>NUCLEOTIDE SEQUENCE [LARGE SCALE GENOMIC DNA]</scope>
    <source>
        <strain evidence="8">CCUG 62221</strain>
    </source>
</reference>
<comment type="subcellular location">
    <subcellularLocation>
        <location evidence="1">Membrane</location>
        <topology evidence="1">Multi-pass membrane protein</topology>
    </subcellularLocation>
</comment>
<feature type="transmembrane region" description="Helical" evidence="6">
    <location>
        <begin position="309"/>
        <end position="329"/>
    </location>
</feature>
<dbReference type="InterPro" id="IPR030191">
    <property type="entry name" value="CodB"/>
</dbReference>
<feature type="transmembrane region" description="Helical" evidence="6">
    <location>
        <begin position="136"/>
        <end position="154"/>
    </location>
</feature>
<dbReference type="Gene3D" id="1.10.4160.10">
    <property type="entry name" value="Hydantoin permease"/>
    <property type="match status" value="1"/>
</dbReference>
<feature type="transmembrane region" description="Helical" evidence="6">
    <location>
        <begin position="97"/>
        <end position="121"/>
    </location>
</feature>
<dbReference type="PANTHER" id="PTHR30569:SF0">
    <property type="entry name" value="CYTOSINE PERMEASE"/>
    <property type="match status" value="1"/>
</dbReference>
<protein>
    <submittedName>
        <fullName evidence="7">Purine-cytosine permease family protein</fullName>
    </submittedName>
</protein>
<feature type="transmembrane region" description="Helical" evidence="6">
    <location>
        <begin position="271"/>
        <end position="297"/>
    </location>
</feature>
<accession>A0ABW3WSG9</accession>
<gene>
    <name evidence="7" type="ORF">ACFQ5N_11790</name>
</gene>
<keyword evidence="5 6" id="KW-0472">Membrane</keyword>
<evidence type="ECO:0000313" key="8">
    <source>
        <dbReference type="Proteomes" id="UP001597241"/>
    </source>
</evidence>
<feature type="transmembrane region" description="Helical" evidence="6">
    <location>
        <begin position="395"/>
        <end position="411"/>
    </location>
</feature>
<dbReference type="PANTHER" id="PTHR30569">
    <property type="entry name" value="CYTOSINE TRANSPORTER CODB"/>
    <property type="match status" value="1"/>
</dbReference>
<feature type="transmembrane region" description="Helical" evidence="6">
    <location>
        <begin position="21"/>
        <end position="42"/>
    </location>
</feature>
<proteinExistence type="inferred from homology"/>
<keyword evidence="8" id="KW-1185">Reference proteome</keyword>
<name>A0ABW3WSG9_9FLAO</name>
<comment type="caution">
    <text evidence="7">The sequence shown here is derived from an EMBL/GenBank/DDBJ whole genome shotgun (WGS) entry which is preliminary data.</text>
</comment>
<feature type="transmembrane region" description="Helical" evidence="6">
    <location>
        <begin position="366"/>
        <end position="389"/>
    </location>
</feature>
<keyword evidence="3 6" id="KW-0812">Transmembrane</keyword>
<dbReference type="Pfam" id="PF02133">
    <property type="entry name" value="Transp_cyt_pur"/>
    <property type="match status" value="1"/>
</dbReference>
<evidence type="ECO:0000256" key="2">
    <source>
        <dbReference type="ARBA" id="ARBA00008974"/>
    </source>
</evidence>
<evidence type="ECO:0000256" key="4">
    <source>
        <dbReference type="ARBA" id="ARBA00022989"/>
    </source>
</evidence>
<feature type="transmembrane region" description="Helical" evidence="6">
    <location>
        <begin position="161"/>
        <end position="180"/>
    </location>
</feature>
<dbReference type="InterPro" id="IPR001248">
    <property type="entry name" value="Pur-cyt_permease"/>
</dbReference>
<evidence type="ECO:0000256" key="1">
    <source>
        <dbReference type="ARBA" id="ARBA00004141"/>
    </source>
</evidence>
<dbReference type="RefSeq" id="WP_386809759.1">
    <property type="nucleotide sequence ID" value="NZ_JBHTMV010000006.1"/>
</dbReference>
<evidence type="ECO:0000256" key="5">
    <source>
        <dbReference type="ARBA" id="ARBA00023136"/>
    </source>
</evidence>
<comment type="similarity">
    <text evidence="2">Belongs to the purine-cytosine permease (2.A.39) family.</text>
</comment>
<dbReference type="EMBL" id="JBHTMV010000006">
    <property type="protein sequence ID" value="MFD1294517.1"/>
    <property type="molecule type" value="Genomic_DNA"/>
</dbReference>
<feature type="transmembrane region" description="Helical" evidence="6">
    <location>
        <begin position="335"/>
        <end position="354"/>
    </location>
</feature>
<sequence>MSEEGNQYTTTKVQPKDFTSGWLVALIIAGTGLTLPILFLGSEVALSIGFKKSLLAFGISTLVLTLLCMATTVIGNRSRLSTYMILHFSFGRKGAKIMNFIFGITLLGWFSVALELLAVAVKDTAFETLSLNLPEWPIIIVVGALIGVTTIFGIKSLEHLANFAVPVLSVFLAYVVYKSLHGTSIQQIIDFVPENPSMTLFQATSILVGSSILFPVLMADFSRFIYNDKQSLIAVLGITIGFPIALLFSAIPSIQTGEVDIIKIMGNLDLVIPAFVLLFVSTWVGNASNLYSTVLTFSTVKTGWSFKNMTIISTIVGIIVALFGFSDYLFDFLDLLGVLAPSISAIYILNFFFVKKEQYNLSEITNWEIPALISWGASSILSLCTYLNFFQLTHAYFIDSFLVGGIIYTILKRKEIFGII</sequence>
<evidence type="ECO:0000256" key="3">
    <source>
        <dbReference type="ARBA" id="ARBA00022692"/>
    </source>
</evidence>
<keyword evidence="4 6" id="KW-1133">Transmembrane helix</keyword>
<evidence type="ECO:0000313" key="7">
    <source>
        <dbReference type="EMBL" id="MFD1294517.1"/>
    </source>
</evidence>
<feature type="transmembrane region" description="Helical" evidence="6">
    <location>
        <begin position="200"/>
        <end position="219"/>
    </location>
</feature>
<feature type="transmembrane region" description="Helical" evidence="6">
    <location>
        <begin position="54"/>
        <end position="76"/>
    </location>
</feature>
<dbReference type="Proteomes" id="UP001597241">
    <property type="component" value="Unassembled WGS sequence"/>
</dbReference>
<organism evidence="7 8">
    <name type="scientific">Lutibacter holmesii</name>
    <dbReference type="NCBI Taxonomy" id="1137985"/>
    <lineage>
        <taxon>Bacteria</taxon>
        <taxon>Pseudomonadati</taxon>
        <taxon>Bacteroidota</taxon>
        <taxon>Flavobacteriia</taxon>
        <taxon>Flavobacteriales</taxon>
        <taxon>Flavobacteriaceae</taxon>
        <taxon>Lutibacter</taxon>
    </lineage>
</organism>
<evidence type="ECO:0000256" key="6">
    <source>
        <dbReference type="SAM" id="Phobius"/>
    </source>
</evidence>